<dbReference type="GO" id="GO:0004332">
    <property type="term" value="F:fructose-bisphosphate aldolase activity"/>
    <property type="evidence" value="ECO:0007669"/>
    <property type="project" value="UniProtKB-EC"/>
</dbReference>
<dbReference type="GO" id="GO:0008270">
    <property type="term" value="F:zinc ion binding"/>
    <property type="evidence" value="ECO:0007669"/>
    <property type="project" value="InterPro"/>
</dbReference>
<dbReference type="PIRSF" id="PIRSF001359">
    <property type="entry name" value="F_bP_aldolase_II"/>
    <property type="match status" value="1"/>
</dbReference>
<reference evidence="3 4" key="1">
    <citation type="submission" date="2020-07" db="EMBL/GenBank/DDBJ databases">
        <title>Sequencing the genomes of 1000 actinobacteria strains.</title>
        <authorList>
            <person name="Klenk H.-P."/>
        </authorList>
    </citation>
    <scope>NUCLEOTIDE SEQUENCE [LARGE SCALE GENOMIC DNA]</scope>
    <source>
        <strain evidence="3 4">DSM 23141</strain>
    </source>
</reference>
<comment type="caution">
    <text evidence="3">The sequence shown here is derived from an EMBL/GenBank/DDBJ whole genome shotgun (WGS) entry which is preliminary data.</text>
</comment>
<keyword evidence="3" id="KW-0456">Lyase</keyword>
<sequence length="334" mass="32540">MTLARTGDLVADAGARGGAVAAINAITLEHVEAIVAGAVEADRAVIVQLSENATLFHGGDPVPLLSAARALAAAAPVPVSLHLDHVQDAGLLARSLDVAASVGLSSVMVDAARLDYAANVAETAAFAARGHALDLGAVPFADAGPGGDAVDVGRAFASDGVAAAPDGGATASPSRPSASGATAASTGLFVEAELGEVGGKDGAHAPGVRTDPAEAAAFVAATGVDALAVAVGSSHAMTSRTAALDLGLIERLAAAVPVPLVLHGSSGVPDDLLVAAARAGIRKINVGTALNVVGTAALRAALAERPDAVDPRKPLAASRAAMTAEVARILTLLP</sequence>
<feature type="binding site" evidence="2">
    <location>
        <position position="235"/>
    </location>
    <ligand>
        <name>Zn(2+)</name>
        <dbReference type="ChEBI" id="CHEBI:29105"/>
        <label>1</label>
        <note>catalytic</note>
    </ligand>
</feature>
<keyword evidence="2" id="KW-0862">Zinc</keyword>
<dbReference type="InterPro" id="IPR013785">
    <property type="entry name" value="Aldolase_TIM"/>
</dbReference>
<evidence type="ECO:0000313" key="4">
    <source>
        <dbReference type="Proteomes" id="UP000553888"/>
    </source>
</evidence>
<evidence type="ECO:0000256" key="2">
    <source>
        <dbReference type="PIRSR" id="PIRSR001359-3"/>
    </source>
</evidence>
<dbReference type="EC" id="4.1.2.13" evidence="3"/>
<dbReference type="Pfam" id="PF01116">
    <property type="entry name" value="F_bP_aldolase"/>
    <property type="match status" value="2"/>
</dbReference>
<feature type="binding site" evidence="2">
    <location>
        <position position="263"/>
    </location>
    <ligand>
        <name>Zn(2+)</name>
        <dbReference type="ChEBI" id="CHEBI:29105"/>
        <label>1</label>
        <note>catalytic</note>
    </ligand>
</feature>
<dbReference type="PANTHER" id="PTHR30304:SF0">
    <property type="entry name" value="D-TAGATOSE-1,6-BISPHOSPHATE ALDOLASE SUBUNIT GATY-RELATED"/>
    <property type="match status" value="1"/>
</dbReference>
<dbReference type="InterPro" id="IPR050246">
    <property type="entry name" value="Class_II_FBP_aldolase"/>
</dbReference>
<dbReference type="AlphaFoldDB" id="A0A852YKI5"/>
<dbReference type="EMBL" id="JACBZY010000001">
    <property type="protein sequence ID" value="NYH00528.1"/>
    <property type="molecule type" value="Genomic_DNA"/>
</dbReference>
<keyword evidence="4" id="KW-1185">Reference proteome</keyword>
<dbReference type="RefSeq" id="WP_179569419.1">
    <property type="nucleotide sequence ID" value="NZ_JACBZY010000001.1"/>
</dbReference>
<evidence type="ECO:0000313" key="3">
    <source>
        <dbReference type="EMBL" id="NYH00528.1"/>
    </source>
</evidence>
<dbReference type="GO" id="GO:0005975">
    <property type="term" value="P:carbohydrate metabolic process"/>
    <property type="evidence" value="ECO:0007669"/>
    <property type="project" value="InterPro"/>
</dbReference>
<protein>
    <submittedName>
        <fullName evidence="3">Fructose-bisphosphate aldolase class II</fullName>
        <ecNumber evidence="3">4.1.2.13</ecNumber>
    </submittedName>
</protein>
<gene>
    <name evidence="3" type="ORF">BJ979_003153</name>
</gene>
<keyword evidence="2" id="KW-0479">Metal-binding</keyword>
<proteinExistence type="predicted"/>
<dbReference type="InterPro" id="IPR000771">
    <property type="entry name" value="FBA_II"/>
</dbReference>
<feature type="binding site" evidence="2">
    <location>
        <position position="193"/>
    </location>
    <ligand>
        <name>Zn(2+)</name>
        <dbReference type="ChEBI" id="CHEBI:29105"/>
        <label>2</label>
    </ligand>
</feature>
<dbReference type="PANTHER" id="PTHR30304">
    <property type="entry name" value="D-TAGATOSE-1,6-BISPHOSPHATE ALDOLASE"/>
    <property type="match status" value="1"/>
</dbReference>
<dbReference type="SUPFAM" id="SSF51569">
    <property type="entry name" value="Aldolase"/>
    <property type="match status" value="2"/>
</dbReference>
<dbReference type="Gene3D" id="3.20.20.70">
    <property type="entry name" value="Aldolase class I"/>
    <property type="match status" value="2"/>
</dbReference>
<accession>A0A852YKI5</accession>
<feature type="active site" description="Proton donor" evidence="1">
    <location>
        <position position="84"/>
    </location>
</feature>
<feature type="binding site" evidence="2">
    <location>
        <position position="85"/>
    </location>
    <ligand>
        <name>Zn(2+)</name>
        <dbReference type="ChEBI" id="CHEBI:29105"/>
        <label>1</label>
        <note>catalytic</note>
    </ligand>
</feature>
<name>A0A852YKI5_9MICO</name>
<evidence type="ECO:0000256" key="1">
    <source>
        <dbReference type="PIRSR" id="PIRSR001359-1"/>
    </source>
</evidence>
<organism evidence="3 4">
    <name type="scientific">Schumannella luteola</name>
    <dbReference type="NCBI Taxonomy" id="472059"/>
    <lineage>
        <taxon>Bacteria</taxon>
        <taxon>Bacillati</taxon>
        <taxon>Actinomycetota</taxon>
        <taxon>Actinomycetes</taxon>
        <taxon>Micrococcales</taxon>
        <taxon>Microbacteriaceae</taxon>
        <taxon>Schumannella</taxon>
    </lineage>
</organism>
<comment type="cofactor">
    <cofactor evidence="2">
        <name>Zn(2+)</name>
        <dbReference type="ChEBI" id="CHEBI:29105"/>
    </cofactor>
    <text evidence="2">Binds 2 Zn(2+) ions per subunit. One is catalytic and the other provides a structural contribution.</text>
</comment>
<dbReference type="Proteomes" id="UP000553888">
    <property type="component" value="Unassembled WGS sequence"/>
</dbReference>